<evidence type="ECO:0000256" key="1">
    <source>
        <dbReference type="ARBA" id="ARBA00022603"/>
    </source>
</evidence>
<dbReference type="GO" id="GO:0005634">
    <property type="term" value="C:nucleus"/>
    <property type="evidence" value="ECO:0000318"/>
    <property type="project" value="GO_Central"/>
</dbReference>
<dbReference type="Gene3D" id="2.70.160.11">
    <property type="entry name" value="Hnrnp arginine n-methyltransferase1"/>
    <property type="match status" value="2"/>
</dbReference>
<dbReference type="GO" id="GO:0006355">
    <property type="term" value="P:regulation of DNA-templated transcription"/>
    <property type="evidence" value="ECO:0000318"/>
    <property type="project" value="GO_Central"/>
</dbReference>
<dbReference type="Pfam" id="PF22528">
    <property type="entry name" value="PRMT_C"/>
    <property type="match status" value="1"/>
</dbReference>
<reference evidence="6 7" key="1">
    <citation type="journal article" date="2008" name="Nature">
        <title>The genome of the model beetle and pest Tribolium castaneum.</title>
        <authorList>
            <consortium name="Tribolium Genome Sequencing Consortium"/>
            <person name="Richards S."/>
            <person name="Gibbs R.A."/>
            <person name="Weinstock G.M."/>
            <person name="Brown S.J."/>
            <person name="Denell R."/>
            <person name="Beeman R.W."/>
            <person name="Gibbs R."/>
            <person name="Beeman R.W."/>
            <person name="Brown S.J."/>
            <person name="Bucher G."/>
            <person name="Friedrich M."/>
            <person name="Grimmelikhuijzen C.J."/>
            <person name="Klingler M."/>
            <person name="Lorenzen M."/>
            <person name="Richards S."/>
            <person name="Roth S."/>
            <person name="Schroder R."/>
            <person name="Tautz D."/>
            <person name="Zdobnov E.M."/>
            <person name="Muzny D."/>
            <person name="Gibbs R.A."/>
            <person name="Weinstock G.M."/>
            <person name="Attaway T."/>
            <person name="Bell S."/>
            <person name="Buhay C.J."/>
            <person name="Chandrabose M.N."/>
            <person name="Chavez D."/>
            <person name="Clerk-Blankenburg K.P."/>
            <person name="Cree A."/>
            <person name="Dao M."/>
            <person name="Davis C."/>
            <person name="Chacko J."/>
            <person name="Dinh H."/>
            <person name="Dugan-Rocha S."/>
            <person name="Fowler G."/>
            <person name="Garner T.T."/>
            <person name="Garnes J."/>
            <person name="Gnirke A."/>
            <person name="Hawes A."/>
            <person name="Hernandez J."/>
            <person name="Hines S."/>
            <person name="Holder M."/>
            <person name="Hume J."/>
            <person name="Jhangiani S.N."/>
            <person name="Joshi V."/>
            <person name="Khan Z.M."/>
            <person name="Jackson L."/>
            <person name="Kovar C."/>
            <person name="Kowis A."/>
            <person name="Lee S."/>
            <person name="Lewis L.R."/>
            <person name="Margolis J."/>
            <person name="Morgan M."/>
            <person name="Nazareth L.V."/>
            <person name="Nguyen N."/>
            <person name="Okwuonu G."/>
            <person name="Parker D."/>
            <person name="Richards S."/>
            <person name="Ruiz S.J."/>
            <person name="Santibanez J."/>
            <person name="Savard J."/>
            <person name="Scherer S.E."/>
            <person name="Schneider B."/>
            <person name="Sodergren E."/>
            <person name="Tautz D."/>
            <person name="Vattahil S."/>
            <person name="Villasana D."/>
            <person name="White C.S."/>
            <person name="Wright R."/>
            <person name="Park Y."/>
            <person name="Beeman R.W."/>
            <person name="Lord J."/>
            <person name="Oppert B."/>
            <person name="Lorenzen M."/>
            <person name="Brown S."/>
            <person name="Wang L."/>
            <person name="Savard J."/>
            <person name="Tautz D."/>
            <person name="Richards S."/>
            <person name="Weinstock G."/>
            <person name="Gibbs R.A."/>
            <person name="Liu Y."/>
            <person name="Worley K."/>
            <person name="Weinstock G."/>
            <person name="Elsik C.G."/>
            <person name="Reese J.T."/>
            <person name="Elhaik E."/>
            <person name="Landan G."/>
            <person name="Graur D."/>
            <person name="Arensburger P."/>
            <person name="Atkinson P."/>
            <person name="Beeman R.W."/>
            <person name="Beidler J."/>
            <person name="Brown S.J."/>
            <person name="Demuth J.P."/>
            <person name="Drury D.W."/>
            <person name="Du Y.Z."/>
            <person name="Fujiwara H."/>
            <person name="Lorenzen M."/>
            <person name="Maselli V."/>
            <person name="Osanai M."/>
            <person name="Park Y."/>
            <person name="Robertson H.M."/>
            <person name="Tu Z."/>
            <person name="Wang J.J."/>
            <person name="Wang S."/>
            <person name="Richards S."/>
            <person name="Song H."/>
            <person name="Zhang L."/>
            <person name="Sodergren E."/>
            <person name="Werner D."/>
            <person name="Stanke M."/>
            <person name="Morgenstern B."/>
            <person name="Solovyev V."/>
            <person name="Kosarev P."/>
            <person name="Brown G."/>
            <person name="Chen H.C."/>
            <person name="Ermolaeva O."/>
            <person name="Hlavina W."/>
            <person name="Kapustin Y."/>
            <person name="Kiryutin B."/>
            <person name="Kitts P."/>
            <person name="Maglott D."/>
            <person name="Pruitt K."/>
            <person name="Sapojnikov V."/>
            <person name="Souvorov A."/>
            <person name="Mackey A.J."/>
            <person name="Waterhouse R.M."/>
            <person name="Wyder S."/>
            <person name="Zdobnov E.M."/>
            <person name="Zdobnov E.M."/>
            <person name="Wyder S."/>
            <person name="Kriventseva E.V."/>
            <person name="Kadowaki T."/>
            <person name="Bork P."/>
            <person name="Aranda M."/>
            <person name="Bao R."/>
            <person name="Beermann A."/>
            <person name="Berns N."/>
            <person name="Bolognesi R."/>
            <person name="Bonneton F."/>
            <person name="Bopp D."/>
            <person name="Brown S.J."/>
            <person name="Bucher G."/>
            <person name="Butts T."/>
            <person name="Chaumot A."/>
            <person name="Denell R.E."/>
            <person name="Ferrier D.E."/>
            <person name="Friedrich M."/>
            <person name="Gordon C.M."/>
            <person name="Jindra M."/>
            <person name="Klingler M."/>
            <person name="Lan Q."/>
            <person name="Lattorff H.M."/>
            <person name="Laudet V."/>
            <person name="von Levetsow C."/>
            <person name="Liu Z."/>
            <person name="Lutz R."/>
            <person name="Lynch J.A."/>
            <person name="da Fonseca R.N."/>
            <person name="Posnien N."/>
            <person name="Reuter R."/>
            <person name="Roth S."/>
            <person name="Savard J."/>
            <person name="Schinko J.B."/>
            <person name="Schmitt C."/>
            <person name="Schoppmeier M."/>
            <person name="Schroder R."/>
            <person name="Shippy T.D."/>
            <person name="Simonnet F."/>
            <person name="Marques-Souza H."/>
            <person name="Tautz D."/>
            <person name="Tomoyasu Y."/>
            <person name="Trauner J."/>
            <person name="Van der Zee M."/>
            <person name="Vervoort M."/>
            <person name="Wittkopp N."/>
            <person name="Wimmer E.A."/>
            <person name="Yang X."/>
            <person name="Jones A.K."/>
            <person name="Sattelle D.B."/>
            <person name="Ebert P.R."/>
            <person name="Nelson D."/>
            <person name="Scott J.G."/>
            <person name="Beeman R.W."/>
            <person name="Muthukrishnan S."/>
            <person name="Kramer K.J."/>
            <person name="Arakane Y."/>
            <person name="Beeman R.W."/>
            <person name="Zhu Q."/>
            <person name="Hogenkamp D."/>
            <person name="Dixit R."/>
            <person name="Oppert B."/>
            <person name="Jiang H."/>
            <person name="Zou Z."/>
            <person name="Marshall J."/>
            <person name="Elpidina E."/>
            <person name="Vinokurov K."/>
            <person name="Oppert C."/>
            <person name="Zou Z."/>
            <person name="Evans J."/>
            <person name="Lu Z."/>
            <person name="Zhao P."/>
            <person name="Sumathipala N."/>
            <person name="Altincicek B."/>
            <person name="Vilcinskas A."/>
            <person name="Williams M."/>
            <person name="Hultmark D."/>
            <person name="Hetru C."/>
            <person name="Jiang H."/>
            <person name="Grimmelikhuijzen C.J."/>
            <person name="Hauser F."/>
            <person name="Cazzamali G."/>
            <person name="Williamson M."/>
            <person name="Park Y."/>
            <person name="Li B."/>
            <person name="Tanaka Y."/>
            <person name="Predel R."/>
            <person name="Neupert S."/>
            <person name="Schachtner J."/>
            <person name="Verleyen P."/>
            <person name="Raible F."/>
            <person name="Bork P."/>
            <person name="Friedrich M."/>
            <person name="Walden K.K."/>
            <person name="Robertson H.M."/>
            <person name="Angeli S."/>
            <person name="Foret S."/>
            <person name="Bucher G."/>
            <person name="Schuetz S."/>
            <person name="Maleszka R."/>
            <person name="Wimmer E.A."/>
            <person name="Beeman R.W."/>
            <person name="Lorenzen M."/>
            <person name="Tomoyasu Y."/>
            <person name="Miller S.C."/>
            <person name="Grossmann D."/>
            <person name="Bucher G."/>
        </authorList>
    </citation>
    <scope>NUCLEOTIDE SEQUENCE [LARGE SCALE GENOMIC DNA]</scope>
    <source>
        <strain evidence="6 7">Georgia GA2</strain>
    </source>
</reference>
<dbReference type="eggNOG" id="KOG1499">
    <property type="taxonomic scope" value="Eukaryota"/>
</dbReference>
<dbReference type="STRING" id="7070.D2A2H2"/>
<dbReference type="Proteomes" id="UP000007266">
    <property type="component" value="Linkage group 4"/>
</dbReference>
<keyword evidence="3 4" id="KW-0949">S-adenosyl-L-methionine</keyword>
<reference evidence="6 7" key="2">
    <citation type="journal article" date="2010" name="Nucleic Acids Res.">
        <title>BeetleBase in 2010: revisions to provide comprehensive genomic information for Tribolium castaneum.</title>
        <authorList>
            <person name="Kim H.S."/>
            <person name="Murphy T."/>
            <person name="Xia J."/>
            <person name="Caragea D."/>
            <person name="Park Y."/>
            <person name="Beeman R.W."/>
            <person name="Lorenzen M.D."/>
            <person name="Butcher S."/>
            <person name="Manak J.R."/>
            <person name="Brown S.J."/>
        </authorList>
    </citation>
    <scope>GENOME REANNOTATION</scope>
    <source>
        <strain evidence="6 7">Georgia GA2</strain>
    </source>
</reference>
<dbReference type="Gene3D" id="3.40.50.150">
    <property type="entry name" value="Vaccinia Virus protein VP39"/>
    <property type="match status" value="1"/>
</dbReference>
<gene>
    <name evidence="6" type="primary">AUGUSTUS-3.0.2_07650</name>
    <name evidence="6" type="ORF">TcasGA2_TC007650</name>
</gene>
<dbReference type="GO" id="GO:0006338">
    <property type="term" value="P:chromatin remodeling"/>
    <property type="evidence" value="ECO:0000318"/>
    <property type="project" value="GO_Central"/>
</dbReference>
<proteinExistence type="predicted"/>
<dbReference type="PANTHER" id="PTHR11006">
    <property type="entry name" value="PROTEIN ARGININE N-METHYLTRANSFERASE"/>
    <property type="match status" value="1"/>
</dbReference>
<evidence type="ECO:0000256" key="4">
    <source>
        <dbReference type="PROSITE-ProRule" id="PRU01015"/>
    </source>
</evidence>
<dbReference type="InParanoid" id="D2A2H2"/>
<evidence type="ECO:0000256" key="2">
    <source>
        <dbReference type="ARBA" id="ARBA00022679"/>
    </source>
</evidence>
<dbReference type="CDD" id="cd02440">
    <property type="entry name" value="AdoMet_MTases"/>
    <property type="match status" value="1"/>
</dbReference>
<dbReference type="PANTHER" id="PTHR11006:SF60">
    <property type="entry name" value="PROTEIN ARGININE N-METHYLTRANSFERASE 9"/>
    <property type="match status" value="1"/>
</dbReference>
<name>D2A2H2_TRICA</name>
<accession>D2A2H2</accession>
<dbReference type="AlphaFoldDB" id="D2A2H2"/>
<dbReference type="InterPro" id="IPR025799">
    <property type="entry name" value="Arg_MeTrfase"/>
</dbReference>
<dbReference type="HOGENOM" id="CLU_021067_0_0_1"/>
<evidence type="ECO:0000256" key="3">
    <source>
        <dbReference type="ARBA" id="ARBA00022691"/>
    </source>
</evidence>
<dbReference type="PhylomeDB" id="D2A2H2"/>
<evidence type="ECO:0000313" key="6">
    <source>
        <dbReference type="EMBL" id="EFA02025.1"/>
    </source>
</evidence>
<organism evidence="6 7">
    <name type="scientific">Tribolium castaneum</name>
    <name type="common">Red flour beetle</name>
    <dbReference type="NCBI Taxonomy" id="7070"/>
    <lineage>
        <taxon>Eukaryota</taxon>
        <taxon>Metazoa</taxon>
        <taxon>Ecdysozoa</taxon>
        <taxon>Arthropoda</taxon>
        <taxon>Hexapoda</taxon>
        <taxon>Insecta</taxon>
        <taxon>Pterygota</taxon>
        <taxon>Neoptera</taxon>
        <taxon>Endopterygota</taxon>
        <taxon>Coleoptera</taxon>
        <taxon>Polyphaga</taxon>
        <taxon>Cucujiformia</taxon>
        <taxon>Tenebrionidae</taxon>
        <taxon>Tenebrionidae incertae sedis</taxon>
        <taxon>Tribolium</taxon>
    </lineage>
</organism>
<dbReference type="EMBL" id="KQ971338">
    <property type="protein sequence ID" value="EFA02025.1"/>
    <property type="molecule type" value="Genomic_DNA"/>
</dbReference>
<dbReference type="InterPro" id="IPR029063">
    <property type="entry name" value="SAM-dependent_MTases_sf"/>
</dbReference>
<protein>
    <recommendedName>
        <fullName evidence="5">Protein arginine N-methyltransferase domain-containing protein</fullName>
    </recommendedName>
</protein>
<dbReference type="GO" id="GO:0016274">
    <property type="term" value="F:protein-arginine N-methyltransferase activity"/>
    <property type="evidence" value="ECO:0000318"/>
    <property type="project" value="GO_Central"/>
</dbReference>
<keyword evidence="1 4" id="KW-0489">Methyltransferase</keyword>
<dbReference type="OMA" id="CQNEMSS"/>
<keyword evidence="2 4" id="KW-0808">Transferase</keyword>
<evidence type="ECO:0000259" key="5">
    <source>
        <dbReference type="Pfam" id="PF22528"/>
    </source>
</evidence>
<dbReference type="GO" id="GO:0032259">
    <property type="term" value="P:methylation"/>
    <property type="evidence" value="ECO:0007669"/>
    <property type="project" value="UniProtKB-KW"/>
</dbReference>
<dbReference type="GO" id="GO:0042054">
    <property type="term" value="F:histone methyltransferase activity"/>
    <property type="evidence" value="ECO:0000318"/>
    <property type="project" value="GO_Central"/>
</dbReference>
<dbReference type="SUPFAM" id="SSF81901">
    <property type="entry name" value="HCP-like"/>
    <property type="match status" value="1"/>
</dbReference>
<dbReference type="PROSITE" id="PS51678">
    <property type="entry name" value="SAM_MT_PRMT"/>
    <property type="match status" value="1"/>
</dbReference>
<keyword evidence="7" id="KW-1185">Reference proteome</keyword>
<dbReference type="SUPFAM" id="SSF53335">
    <property type="entry name" value="S-adenosyl-L-methionine-dependent methyltransferases"/>
    <property type="match status" value="1"/>
</dbReference>
<feature type="domain" description="Protein arginine N-methyltransferase" evidence="5">
    <location>
        <begin position="279"/>
        <end position="426"/>
    </location>
</feature>
<dbReference type="InterPro" id="IPR055135">
    <property type="entry name" value="PRMT_dom"/>
</dbReference>
<evidence type="ECO:0000313" key="7">
    <source>
        <dbReference type="Proteomes" id="UP000007266"/>
    </source>
</evidence>
<sequence>MDERVPRIGEIRIMVRPEYYLSKARQELANGNKIGAIQHYNSYVENLRTPHDMPLVEQITLTKLVMSLSNNVIEPSPEVENEILKCYLTMLNSFPANAILLNAFGVYFFAQGEYTVARHYLQKAASLGYLPAEKNYLHVIWHLIPRWHFRMLNDRKRNEFFRDAIHRAIDAGFKDVYDIGCGCGILTLIAATYRKDVRVTSIEENKILYDLTDTLVKKRNFNIRLVNGNSNTITTRPAPCNLIVTEIFDAGVFGEDCLKTIHHALEYFVDKKFRIIPASAKLYVTAFESRELTRKFRYTESLKELKLENICLVEVDPEPYDAEYLTKKPVKFLSDTKAFLEVKFYNKAQLNDLLTPDSDCIGEIELVCSEKGTIHALAVWFDLRLDAEITITTNPFIPSNTKCWEQAIVHLDHPIEVAAGDTLRLKPRIVEGQIHFDVLNHENTCEKCFEVSREVISFLNDTKLVQSVIKAADSYEHCDLRIIDFNVFPLFGFLMAKKGATVYHVYNDESDLTLFNHIVNLNELPVQRFIFIYYRAVEDYLVFLEPPHLVFYELVKPDGSWSRPEYSLEMEAKLTCAYLPQKVFLHAQLISSDYLTLCNKVDDKKALNFKIADLINAYSGNEHPNLETLEHKKHSSVVTFDISDLYRYDFHMEADIIKSGSCNGILYWFDIQFTADPSNVFNTLTSTHYDRSCTLLIDKPKVVKAGEKVMIHIMRLEGFLKLYCD</sequence>